<sequence length="226" mass="25886">MSVNSGCIEKVFGSLSQASVDAAIDLGDFGSFLSKSLSLPEIVPNAEEPEFDGRFNEELLEQIASAQQTRDTVEELDDEVLEIMEELAAINEKLKKELHAKHEELERVYGVNDRLNEEFVLVRQEMEDADALRSENQEKQIQGLQEELKEAREDVDFLAEENSRLCEELDKAKADAQKREEEMKALRKKAEEYEALVAGMNAKREQFARKMETAVKHFKEKAERFN</sequence>
<dbReference type="EMBL" id="AZBU02000004">
    <property type="protein sequence ID" value="TKR82124.1"/>
    <property type="molecule type" value="Genomic_DNA"/>
</dbReference>
<feature type="coiled-coil region" evidence="1">
    <location>
        <begin position="56"/>
        <end position="210"/>
    </location>
</feature>
<proteinExistence type="predicted"/>
<dbReference type="Proteomes" id="UP000298663">
    <property type="component" value="Unassembled WGS sequence"/>
</dbReference>
<reference evidence="2 3" key="2">
    <citation type="journal article" date="2019" name="G3 (Bethesda)">
        <title>Hybrid Assembly of the Genome of the Entomopathogenic Nematode Steinernema carpocapsae Identifies the X-Chromosome.</title>
        <authorList>
            <person name="Serra L."/>
            <person name="Macchietto M."/>
            <person name="Macias-Munoz A."/>
            <person name="McGill C.J."/>
            <person name="Rodriguez I.M."/>
            <person name="Rodriguez B."/>
            <person name="Murad R."/>
            <person name="Mortazavi A."/>
        </authorList>
    </citation>
    <scope>NUCLEOTIDE SEQUENCE [LARGE SCALE GENOMIC DNA]</scope>
    <source>
        <strain evidence="2 3">ALL</strain>
    </source>
</reference>
<evidence type="ECO:0000313" key="2">
    <source>
        <dbReference type="EMBL" id="TKR82124.1"/>
    </source>
</evidence>
<organism evidence="2 3">
    <name type="scientific">Steinernema carpocapsae</name>
    <name type="common">Entomopathogenic nematode</name>
    <dbReference type="NCBI Taxonomy" id="34508"/>
    <lineage>
        <taxon>Eukaryota</taxon>
        <taxon>Metazoa</taxon>
        <taxon>Ecdysozoa</taxon>
        <taxon>Nematoda</taxon>
        <taxon>Chromadorea</taxon>
        <taxon>Rhabditida</taxon>
        <taxon>Tylenchina</taxon>
        <taxon>Panagrolaimomorpha</taxon>
        <taxon>Strongyloidoidea</taxon>
        <taxon>Steinernematidae</taxon>
        <taxon>Steinernema</taxon>
    </lineage>
</organism>
<accession>A0A4U5NGZ2</accession>
<reference evidence="2 3" key="1">
    <citation type="journal article" date="2015" name="Genome Biol.">
        <title>Comparative genomics of Steinernema reveals deeply conserved gene regulatory networks.</title>
        <authorList>
            <person name="Dillman A.R."/>
            <person name="Macchietto M."/>
            <person name="Porter C.F."/>
            <person name="Rogers A."/>
            <person name="Williams B."/>
            <person name="Antoshechkin I."/>
            <person name="Lee M.M."/>
            <person name="Goodwin Z."/>
            <person name="Lu X."/>
            <person name="Lewis E.E."/>
            <person name="Goodrich-Blair H."/>
            <person name="Stock S.P."/>
            <person name="Adams B.J."/>
            <person name="Sternberg P.W."/>
            <person name="Mortazavi A."/>
        </authorList>
    </citation>
    <scope>NUCLEOTIDE SEQUENCE [LARGE SCALE GENOMIC DNA]</scope>
    <source>
        <strain evidence="2 3">ALL</strain>
    </source>
</reference>
<name>A0A4U5NGZ2_STECR</name>
<gene>
    <name evidence="2" type="ORF">L596_015897</name>
</gene>
<evidence type="ECO:0008006" key="4">
    <source>
        <dbReference type="Google" id="ProtNLM"/>
    </source>
</evidence>
<dbReference type="AlphaFoldDB" id="A0A4U5NGZ2"/>
<protein>
    <recommendedName>
        <fullName evidence="4">Transforming acidic coiled-coil-containing protein C-terminal domain-containing protein</fullName>
    </recommendedName>
</protein>
<evidence type="ECO:0000256" key="1">
    <source>
        <dbReference type="SAM" id="Coils"/>
    </source>
</evidence>
<keyword evidence="3" id="KW-1185">Reference proteome</keyword>
<comment type="caution">
    <text evidence="2">The sequence shown here is derived from an EMBL/GenBank/DDBJ whole genome shotgun (WGS) entry which is preliminary data.</text>
</comment>
<keyword evidence="1" id="KW-0175">Coiled coil</keyword>
<evidence type="ECO:0000313" key="3">
    <source>
        <dbReference type="Proteomes" id="UP000298663"/>
    </source>
</evidence>